<dbReference type="SUPFAM" id="SSF46689">
    <property type="entry name" value="Homeodomain-like"/>
    <property type="match status" value="1"/>
</dbReference>
<dbReference type="EMBL" id="AFFO01000016">
    <property type="protein sequence ID" value="EGJ36263.1"/>
    <property type="molecule type" value="Genomic_DNA"/>
</dbReference>
<dbReference type="PANTHER" id="PTHR43479">
    <property type="entry name" value="ACREF/ENVCD OPERON REPRESSOR-RELATED"/>
    <property type="match status" value="1"/>
</dbReference>
<gene>
    <name evidence="1" type="ORF">HMPREF9380_2150</name>
</gene>
<reference evidence="1 2" key="1">
    <citation type="submission" date="2011-03" db="EMBL/GenBank/DDBJ databases">
        <authorList>
            <person name="Muzny D."/>
            <person name="Qin X."/>
            <person name="Deng J."/>
            <person name="Jiang H."/>
            <person name="Liu Y."/>
            <person name="Qu J."/>
            <person name="Song X.-Z."/>
            <person name="Zhang L."/>
            <person name="Thornton R."/>
            <person name="Coyle M."/>
            <person name="Francisco L."/>
            <person name="Jackson L."/>
            <person name="Javaid M."/>
            <person name="Korchina V."/>
            <person name="Kovar C."/>
            <person name="Mata R."/>
            <person name="Mathew T."/>
            <person name="Ngo R."/>
            <person name="Nguyen L."/>
            <person name="Nguyen N."/>
            <person name="Okwuonu G."/>
            <person name="Ongeri F."/>
            <person name="Pham C."/>
            <person name="Simmons D."/>
            <person name="Wilczek-Boney K."/>
            <person name="Hale W."/>
            <person name="Jakkamsetti A."/>
            <person name="Pham P."/>
            <person name="Ruth R."/>
            <person name="San Lucas F."/>
            <person name="Warren J."/>
            <person name="Zhang J."/>
            <person name="Zhao Z."/>
            <person name="Zhou C."/>
            <person name="Zhu D."/>
            <person name="Lee S."/>
            <person name="Bess C."/>
            <person name="Blankenburg K."/>
            <person name="Forbes L."/>
            <person name="Fu Q."/>
            <person name="Gubbala S."/>
            <person name="Hirani K."/>
            <person name="Jayaseelan J.C."/>
            <person name="Lara F."/>
            <person name="Munidasa M."/>
            <person name="Palculict T."/>
            <person name="Patil S."/>
            <person name="Pu L.-L."/>
            <person name="Saada N."/>
            <person name="Tang L."/>
            <person name="Weissenberger G."/>
            <person name="Zhu Y."/>
            <person name="Hemphill L."/>
            <person name="Shang Y."/>
            <person name="Youmans B."/>
            <person name="Ayvaz T."/>
            <person name="Ross M."/>
            <person name="Santibanez J."/>
            <person name="Aqrawi P."/>
            <person name="Gross S."/>
            <person name="Joshi V."/>
            <person name="Fowler G."/>
            <person name="Nazareth L."/>
            <person name="Reid J."/>
            <person name="Worley K."/>
            <person name="Petrosino J."/>
            <person name="Highlander S."/>
            <person name="Gibbs R."/>
        </authorList>
    </citation>
    <scope>NUCLEOTIDE SEQUENCE [LARGE SCALE GENOMIC DNA]</scope>
    <source>
        <strain evidence="1 2">SK49</strain>
    </source>
</reference>
<comment type="caution">
    <text evidence="1">The sequence shown here is derived from an EMBL/GenBank/DDBJ whole genome shotgun (WGS) entry which is preliminary data.</text>
</comment>
<evidence type="ECO:0000313" key="1">
    <source>
        <dbReference type="EMBL" id="EGJ36263.1"/>
    </source>
</evidence>
<proteinExistence type="predicted"/>
<name>F3V060_STRSA</name>
<dbReference type="PANTHER" id="PTHR43479:SF11">
    <property type="entry name" value="ACREF_ENVCD OPERON REPRESSOR-RELATED"/>
    <property type="match status" value="1"/>
</dbReference>
<protein>
    <submittedName>
        <fullName evidence="1">TetR family transcriptional regulator</fullName>
    </submittedName>
</protein>
<accession>F3V060</accession>
<sequence length="190" mass="22217">MPQDTKNKVVNALIELAEQNPEKSYFTFSEIAKQAGLSRQAIYKKHFSNVEEIIEYIRQSIMAPFIPLYESYAEGSKENPLIFFAQHMIPAIYEHRHWMKVLYTTAIDPFWREYISSFFTQWVKDNLDIDAKKMGIPQEMGTEIIVKWINSLIEIWIIKEEPMPSEDFAQLFLSIVSTPMAQFVSSHSEP</sequence>
<dbReference type="Gene3D" id="1.10.357.10">
    <property type="entry name" value="Tetracycline Repressor, domain 2"/>
    <property type="match status" value="1"/>
</dbReference>
<evidence type="ECO:0000313" key="2">
    <source>
        <dbReference type="Proteomes" id="UP000006459"/>
    </source>
</evidence>
<dbReference type="InterPro" id="IPR050624">
    <property type="entry name" value="HTH-type_Tx_Regulator"/>
</dbReference>
<dbReference type="eggNOG" id="COG1309">
    <property type="taxonomic scope" value="Bacteria"/>
</dbReference>
<dbReference type="PATRIC" id="fig|888808.3.peg.2108"/>
<dbReference type="AlphaFoldDB" id="F3V060"/>
<dbReference type="Proteomes" id="UP000006459">
    <property type="component" value="Unassembled WGS sequence"/>
</dbReference>
<dbReference type="HOGENOM" id="CLU_120936_0_0_9"/>
<organism evidence="1 2">
    <name type="scientific">Streptococcus sanguinis SK49</name>
    <dbReference type="NCBI Taxonomy" id="888808"/>
    <lineage>
        <taxon>Bacteria</taxon>
        <taxon>Bacillati</taxon>
        <taxon>Bacillota</taxon>
        <taxon>Bacilli</taxon>
        <taxon>Lactobacillales</taxon>
        <taxon>Streptococcaceae</taxon>
        <taxon>Streptococcus</taxon>
    </lineage>
</organism>
<dbReference type="RefSeq" id="WP_004193772.1">
    <property type="nucleotide sequence ID" value="NZ_GL890986.1"/>
</dbReference>
<dbReference type="InterPro" id="IPR009057">
    <property type="entry name" value="Homeodomain-like_sf"/>
</dbReference>